<comment type="caution">
    <text evidence="2">The sequence shown here is derived from an EMBL/GenBank/DDBJ whole genome shotgun (WGS) entry which is preliminary data.</text>
</comment>
<keyword evidence="3" id="KW-1185">Reference proteome</keyword>
<dbReference type="Pfam" id="PF05768">
    <property type="entry name" value="Glrx-like"/>
    <property type="match status" value="1"/>
</dbReference>
<reference evidence="2 3" key="1">
    <citation type="journal article" date="2018" name="Syst. Appl. Microbiol.">
        <title>Corynebacterium heidelbergense sp. nov., isolated from the preen glands of Egyptian geese (Alopochen aegyptiacus).</title>
        <authorList>
            <person name="Braun M.S."/>
            <person name="Wang E."/>
            <person name="Zimmermann S."/>
            <person name="Wink M."/>
        </authorList>
    </citation>
    <scope>NUCLEOTIDE SEQUENCE [LARGE SCALE GENOMIC DNA]</scope>
    <source>
        <strain evidence="2 3">647</strain>
    </source>
</reference>
<dbReference type="AlphaFoldDB" id="A0A364V8D9"/>
<feature type="region of interest" description="Disordered" evidence="1">
    <location>
        <begin position="1"/>
        <end position="31"/>
    </location>
</feature>
<name>A0A364V8D9_9CORY</name>
<protein>
    <submittedName>
        <fullName evidence="2">Glutaredoxin family protein</fullName>
    </submittedName>
</protein>
<organism evidence="2 3">
    <name type="scientific">Corynebacterium heidelbergense</name>
    <dbReference type="NCBI Taxonomy" id="2055947"/>
    <lineage>
        <taxon>Bacteria</taxon>
        <taxon>Bacillati</taxon>
        <taxon>Actinomycetota</taxon>
        <taxon>Actinomycetes</taxon>
        <taxon>Mycobacteriales</taxon>
        <taxon>Corynebacteriaceae</taxon>
        <taxon>Corynebacterium</taxon>
    </lineage>
</organism>
<dbReference type="Gene3D" id="3.40.30.10">
    <property type="entry name" value="Glutaredoxin"/>
    <property type="match status" value="1"/>
</dbReference>
<dbReference type="InterPro" id="IPR036249">
    <property type="entry name" value="Thioredoxin-like_sf"/>
</dbReference>
<dbReference type="Proteomes" id="UP000251577">
    <property type="component" value="Unassembled WGS sequence"/>
</dbReference>
<evidence type="ECO:0000256" key="1">
    <source>
        <dbReference type="SAM" id="MobiDB-lite"/>
    </source>
</evidence>
<proteinExistence type="predicted"/>
<dbReference type="SUPFAM" id="SSF52833">
    <property type="entry name" value="Thioredoxin-like"/>
    <property type="match status" value="1"/>
</dbReference>
<feature type="compositionally biased region" description="Low complexity" evidence="1">
    <location>
        <begin position="18"/>
        <end position="29"/>
    </location>
</feature>
<evidence type="ECO:0000313" key="2">
    <source>
        <dbReference type="EMBL" id="RAV32933.1"/>
    </source>
</evidence>
<accession>A0A364V8D9</accession>
<dbReference type="EMBL" id="QHCV01000006">
    <property type="protein sequence ID" value="RAV32933.1"/>
    <property type="molecule type" value="Genomic_DNA"/>
</dbReference>
<sequence length="111" mass="11378">MFPFRTSRSRKAPQAHASPGSSPDQPSGGHAVTLLTRASCGSCARVLEQIRPVVDGAGATLEVVDVESPSAFPGAAAEFGDRVPVVLVDGAEFACWEVDNEDLAAALGAAK</sequence>
<gene>
    <name evidence="2" type="ORF">DLJ54_00970</name>
</gene>
<dbReference type="InterPro" id="IPR008554">
    <property type="entry name" value="Glutaredoxin-like"/>
</dbReference>
<evidence type="ECO:0000313" key="3">
    <source>
        <dbReference type="Proteomes" id="UP000251577"/>
    </source>
</evidence>